<feature type="transmembrane region" description="Helical" evidence="1">
    <location>
        <begin position="76"/>
        <end position="103"/>
    </location>
</feature>
<accession>A0A433ZSY9</accession>
<feature type="transmembrane region" description="Helical" evidence="1">
    <location>
        <begin position="6"/>
        <end position="26"/>
    </location>
</feature>
<sequence length="139" mass="15753">MLFSLFILLVAGCVLFIIFLYSFFSIVDIINKKQTISLSYATVVCLIFPVLSYLLIDLSIRGTYLFFKEGKKTQKTYKVCGVIIASWLIISIPVLLGLSFYLTSNGYQKCPPKNLFTSYYTVDASLCSDPFYDERIGSK</sequence>
<dbReference type="AlphaFoldDB" id="A0A433ZSY9"/>
<evidence type="ECO:0000313" key="2">
    <source>
        <dbReference type="EMBL" id="RUT65247.1"/>
    </source>
</evidence>
<organism evidence="2 3">
    <name type="scientific">Morganella morganii</name>
    <name type="common">Proteus morganii</name>
    <dbReference type="NCBI Taxonomy" id="582"/>
    <lineage>
        <taxon>Bacteria</taxon>
        <taxon>Pseudomonadati</taxon>
        <taxon>Pseudomonadota</taxon>
        <taxon>Gammaproteobacteria</taxon>
        <taxon>Enterobacterales</taxon>
        <taxon>Morganellaceae</taxon>
        <taxon>Morganella</taxon>
    </lineage>
</organism>
<keyword evidence="1" id="KW-1133">Transmembrane helix</keyword>
<gene>
    <name evidence="2" type="ORF">CKG00_01670</name>
</gene>
<comment type="caution">
    <text evidence="2">The sequence shown here is derived from an EMBL/GenBank/DDBJ whole genome shotgun (WGS) entry which is preliminary data.</text>
</comment>
<name>A0A433ZSY9_MORMO</name>
<proteinExistence type="predicted"/>
<evidence type="ECO:0008006" key="4">
    <source>
        <dbReference type="Google" id="ProtNLM"/>
    </source>
</evidence>
<evidence type="ECO:0000256" key="1">
    <source>
        <dbReference type="SAM" id="Phobius"/>
    </source>
</evidence>
<keyword evidence="1" id="KW-0812">Transmembrane</keyword>
<reference evidence="2 3" key="1">
    <citation type="submission" date="2017-08" db="EMBL/GenBank/DDBJ databases">
        <title>Draft genome sequence of pheromone producing symbiont Morganella morganii, of the female New Zealand grass grub Costelytra giveni.</title>
        <authorList>
            <person name="Laugraud A."/>
            <person name="Young S.D."/>
            <person name="Hurst M.H."/>
        </authorList>
    </citation>
    <scope>NUCLEOTIDE SEQUENCE [LARGE SCALE GENOMIC DNA]</scope>
    <source>
        <strain evidence="2 3">MMsCG</strain>
    </source>
</reference>
<evidence type="ECO:0000313" key="3">
    <source>
        <dbReference type="Proteomes" id="UP000286908"/>
    </source>
</evidence>
<feature type="transmembrane region" description="Helical" evidence="1">
    <location>
        <begin position="38"/>
        <end position="56"/>
    </location>
</feature>
<protein>
    <recommendedName>
        <fullName evidence="4">DUF1240 domain-containing protein</fullName>
    </recommendedName>
</protein>
<keyword evidence="1" id="KW-0472">Membrane</keyword>
<dbReference type="EMBL" id="NRQY01000001">
    <property type="protein sequence ID" value="RUT65247.1"/>
    <property type="molecule type" value="Genomic_DNA"/>
</dbReference>
<dbReference type="Proteomes" id="UP000286908">
    <property type="component" value="Unassembled WGS sequence"/>
</dbReference>